<feature type="chain" id="PRO_5037407426" evidence="1">
    <location>
        <begin position="41"/>
        <end position="253"/>
    </location>
</feature>
<proteinExistence type="predicted"/>
<dbReference type="Pfam" id="PF04402">
    <property type="entry name" value="SIMPL"/>
    <property type="match status" value="1"/>
</dbReference>
<dbReference type="GO" id="GO:0006974">
    <property type="term" value="P:DNA damage response"/>
    <property type="evidence" value="ECO:0007669"/>
    <property type="project" value="TreeGrafter"/>
</dbReference>
<name>A0A951UAV6_9CYAN</name>
<dbReference type="PANTHER" id="PTHR34387:SF1">
    <property type="entry name" value="PERIPLASMIC IMMUNOGENIC PROTEIN"/>
    <property type="match status" value="1"/>
</dbReference>
<dbReference type="Gene3D" id="3.30.70.2970">
    <property type="entry name" value="Protein of unknown function (DUF541), domain 2"/>
    <property type="match status" value="1"/>
</dbReference>
<gene>
    <name evidence="2" type="ORF">KME25_17445</name>
</gene>
<dbReference type="Proteomes" id="UP000753908">
    <property type="component" value="Unassembled WGS sequence"/>
</dbReference>
<organism evidence="2 3">
    <name type="scientific">Symplocastrum torsivum CPER-KK1</name>
    <dbReference type="NCBI Taxonomy" id="450513"/>
    <lineage>
        <taxon>Bacteria</taxon>
        <taxon>Bacillati</taxon>
        <taxon>Cyanobacteriota</taxon>
        <taxon>Cyanophyceae</taxon>
        <taxon>Oscillatoriophycideae</taxon>
        <taxon>Oscillatoriales</taxon>
        <taxon>Microcoleaceae</taxon>
        <taxon>Symplocastrum</taxon>
    </lineage>
</organism>
<dbReference type="InterPro" id="IPR052022">
    <property type="entry name" value="26kDa_periplasmic_antigen"/>
</dbReference>
<dbReference type="InterPro" id="IPR007497">
    <property type="entry name" value="SIMPL/DUF541"/>
</dbReference>
<evidence type="ECO:0000256" key="1">
    <source>
        <dbReference type="SAM" id="SignalP"/>
    </source>
</evidence>
<reference evidence="2" key="1">
    <citation type="submission" date="2021-05" db="EMBL/GenBank/DDBJ databases">
        <authorList>
            <person name="Pietrasiak N."/>
            <person name="Ward R."/>
            <person name="Stajich J.E."/>
            <person name="Kurbessoian T."/>
        </authorList>
    </citation>
    <scope>NUCLEOTIDE SEQUENCE</scope>
    <source>
        <strain evidence="2">CPER-KK1</strain>
    </source>
</reference>
<evidence type="ECO:0000313" key="3">
    <source>
        <dbReference type="Proteomes" id="UP000753908"/>
    </source>
</evidence>
<dbReference type="PROSITE" id="PS51257">
    <property type="entry name" value="PROKAR_LIPOPROTEIN"/>
    <property type="match status" value="1"/>
</dbReference>
<dbReference type="AlphaFoldDB" id="A0A951UAV6"/>
<accession>A0A951UAV6</accession>
<feature type="signal peptide" evidence="1">
    <location>
        <begin position="1"/>
        <end position="40"/>
    </location>
</feature>
<comment type="caution">
    <text evidence="2">The sequence shown here is derived from an EMBL/GenBank/DDBJ whole genome shotgun (WGS) entry which is preliminary data.</text>
</comment>
<dbReference type="PANTHER" id="PTHR34387">
    <property type="entry name" value="SLR1258 PROTEIN"/>
    <property type="match status" value="1"/>
</dbReference>
<protein>
    <submittedName>
        <fullName evidence="2">SIMPL domain-containing protein</fullName>
    </submittedName>
</protein>
<dbReference type="Gene3D" id="3.30.110.170">
    <property type="entry name" value="Protein of unknown function (DUF541), domain 1"/>
    <property type="match status" value="1"/>
</dbReference>
<dbReference type="EMBL" id="JAHHIF010000022">
    <property type="protein sequence ID" value="MBW4546209.1"/>
    <property type="molecule type" value="Genomic_DNA"/>
</dbReference>
<evidence type="ECO:0000313" key="2">
    <source>
        <dbReference type="EMBL" id="MBW4546209.1"/>
    </source>
</evidence>
<sequence length="253" mass="27109">MKLALFCSRLTTWDRLKTLCLVVGLLSLTACQSVPSSAQAQNPASLPRTLTVSGKGKITIPTTLTQVRLGVEVQGKTAQEVQQQVAKRSQAVVELLKSRQVDKLETTGISLNPNYSYQGGKQRINGYIGTNTVSFQIDTEKSGTLLDEAIQAGATRIDGISFVATDEAIAQAQQKAIKQASEDARKQADAALGALNLSQREVMGIQINGANPPQLQNYASPAVLAQMPTDSAKTPVVAAQQKVEQTVTLQIRY</sequence>
<reference evidence="2" key="2">
    <citation type="journal article" date="2022" name="Microbiol. Resour. Announc.">
        <title>Metagenome Sequencing to Explore Phylogenomics of Terrestrial Cyanobacteria.</title>
        <authorList>
            <person name="Ward R.D."/>
            <person name="Stajich J.E."/>
            <person name="Johansen J.R."/>
            <person name="Huntemann M."/>
            <person name="Clum A."/>
            <person name="Foster B."/>
            <person name="Foster B."/>
            <person name="Roux S."/>
            <person name="Palaniappan K."/>
            <person name="Varghese N."/>
            <person name="Mukherjee S."/>
            <person name="Reddy T.B.K."/>
            <person name="Daum C."/>
            <person name="Copeland A."/>
            <person name="Chen I.A."/>
            <person name="Ivanova N.N."/>
            <person name="Kyrpides N.C."/>
            <person name="Shapiro N."/>
            <person name="Eloe-Fadrosh E.A."/>
            <person name="Pietrasiak N."/>
        </authorList>
    </citation>
    <scope>NUCLEOTIDE SEQUENCE</scope>
    <source>
        <strain evidence="2">CPER-KK1</strain>
    </source>
</reference>
<keyword evidence="1" id="KW-0732">Signal</keyword>